<dbReference type="PIRSF" id="PIRSF005052">
    <property type="entry name" value="P-loopkin"/>
    <property type="match status" value="1"/>
</dbReference>
<protein>
    <submittedName>
        <fullName evidence="7">UPF0042 nucleotide-binding protein</fullName>
    </submittedName>
</protein>
<evidence type="ECO:0000259" key="5">
    <source>
        <dbReference type="Pfam" id="PF03668"/>
    </source>
</evidence>
<evidence type="ECO:0000256" key="4">
    <source>
        <dbReference type="HAMAP-Rule" id="MF_00636"/>
    </source>
</evidence>
<dbReference type="InterPro" id="IPR005337">
    <property type="entry name" value="RapZ-like"/>
</dbReference>
<reference evidence="8" key="1">
    <citation type="submission" date="2017-01" db="EMBL/GenBank/DDBJ databases">
        <authorList>
            <person name="Varghese N."/>
            <person name="Submissions S."/>
        </authorList>
    </citation>
    <scope>NUCLEOTIDE SEQUENCE [LARGE SCALE GENOMIC DNA]</scope>
    <source>
        <strain evidence="8">DSM 24913</strain>
    </source>
</reference>
<dbReference type="HAMAP" id="MF_00636">
    <property type="entry name" value="RapZ_like"/>
    <property type="match status" value="1"/>
</dbReference>
<dbReference type="InterPro" id="IPR053931">
    <property type="entry name" value="RapZ_C"/>
</dbReference>
<gene>
    <name evidence="7" type="ORF">SAMN05421686_10796</name>
</gene>
<keyword evidence="2 4" id="KW-0067">ATP-binding</keyword>
<dbReference type="OrthoDB" id="9784461at2"/>
<organism evidence="7 8">
    <name type="scientific">Thalassolituus maritimus</name>
    <dbReference type="NCBI Taxonomy" id="484498"/>
    <lineage>
        <taxon>Bacteria</taxon>
        <taxon>Pseudomonadati</taxon>
        <taxon>Pseudomonadota</taxon>
        <taxon>Gammaproteobacteria</taxon>
        <taxon>Oceanospirillales</taxon>
        <taxon>Oceanospirillaceae</taxon>
        <taxon>Thalassolituus</taxon>
    </lineage>
</organism>
<dbReference type="EMBL" id="FTOH01000007">
    <property type="protein sequence ID" value="SIS99009.1"/>
    <property type="molecule type" value="Genomic_DNA"/>
</dbReference>
<evidence type="ECO:0000259" key="6">
    <source>
        <dbReference type="Pfam" id="PF22740"/>
    </source>
</evidence>
<evidence type="ECO:0000256" key="2">
    <source>
        <dbReference type="ARBA" id="ARBA00022840"/>
    </source>
</evidence>
<name>A0A1N7NLF7_9GAMM</name>
<evidence type="ECO:0000313" key="7">
    <source>
        <dbReference type="EMBL" id="SIS99009.1"/>
    </source>
</evidence>
<dbReference type="STRING" id="484498.SAMN05421686_10796"/>
<dbReference type="PANTHER" id="PTHR30448">
    <property type="entry name" value="RNASE ADAPTER PROTEIN RAPZ"/>
    <property type="match status" value="1"/>
</dbReference>
<dbReference type="Proteomes" id="UP000185639">
    <property type="component" value="Unassembled WGS sequence"/>
</dbReference>
<dbReference type="AlphaFoldDB" id="A0A1N7NLF7"/>
<dbReference type="RefSeq" id="WP_076516414.1">
    <property type="nucleotide sequence ID" value="NZ_FTOH01000007.1"/>
</dbReference>
<dbReference type="Pfam" id="PF22740">
    <property type="entry name" value="PapZ_C"/>
    <property type="match status" value="1"/>
</dbReference>
<accession>A0A1N7NLF7</accession>
<keyword evidence="1 4" id="KW-0547">Nucleotide-binding</keyword>
<feature type="binding site" evidence="4">
    <location>
        <begin position="8"/>
        <end position="15"/>
    </location>
    <ligand>
        <name>ATP</name>
        <dbReference type="ChEBI" id="CHEBI:30616"/>
    </ligand>
</feature>
<proteinExistence type="inferred from homology"/>
<evidence type="ECO:0000313" key="8">
    <source>
        <dbReference type="Proteomes" id="UP000185639"/>
    </source>
</evidence>
<feature type="domain" description="RapZ C-terminal" evidence="6">
    <location>
        <begin position="163"/>
        <end position="282"/>
    </location>
</feature>
<dbReference type="InterPro" id="IPR027417">
    <property type="entry name" value="P-loop_NTPase"/>
</dbReference>
<dbReference type="InterPro" id="IPR053930">
    <property type="entry name" value="RapZ-like_N"/>
</dbReference>
<dbReference type="GO" id="GO:0005525">
    <property type="term" value="F:GTP binding"/>
    <property type="evidence" value="ECO:0007669"/>
    <property type="project" value="UniProtKB-UniRule"/>
</dbReference>
<dbReference type="GO" id="GO:0005524">
    <property type="term" value="F:ATP binding"/>
    <property type="evidence" value="ECO:0007669"/>
    <property type="project" value="UniProtKB-UniRule"/>
</dbReference>
<dbReference type="SUPFAM" id="SSF52540">
    <property type="entry name" value="P-loop containing nucleoside triphosphate hydrolases"/>
    <property type="match status" value="1"/>
</dbReference>
<dbReference type="NCBIfam" id="NF003828">
    <property type="entry name" value="PRK05416.1"/>
    <property type="match status" value="1"/>
</dbReference>
<dbReference type="Gene3D" id="3.40.50.300">
    <property type="entry name" value="P-loop containing nucleotide triphosphate hydrolases"/>
    <property type="match status" value="1"/>
</dbReference>
<dbReference type="PANTHER" id="PTHR30448:SF0">
    <property type="entry name" value="RNASE ADAPTER PROTEIN RAPZ"/>
    <property type="match status" value="1"/>
</dbReference>
<feature type="binding site" evidence="4">
    <location>
        <begin position="58"/>
        <end position="61"/>
    </location>
    <ligand>
        <name>GTP</name>
        <dbReference type="ChEBI" id="CHEBI:37565"/>
    </ligand>
</feature>
<keyword evidence="8" id="KW-1185">Reference proteome</keyword>
<feature type="domain" description="RapZ-like N-terminal" evidence="5">
    <location>
        <begin position="1"/>
        <end position="155"/>
    </location>
</feature>
<dbReference type="Pfam" id="PF03668">
    <property type="entry name" value="RapZ-like_N"/>
    <property type="match status" value="1"/>
</dbReference>
<evidence type="ECO:0000256" key="1">
    <source>
        <dbReference type="ARBA" id="ARBA00022741"/>
    </source>
</evidence>
<keyword evidence="3 4" id="KW-0342">GTP-binding</keyword>
<sequence length="291" mass="32861">MRLVVISGRSGSGKSSALHVLEDLGFYCIDNLPIGLLPALASQADANDKLTRVAVSIDARNLSATEEPVEQLLFDLPNDHYQLDVVYLDASEKVLLQRFSATRRKHPLTTTELSLAEAIDQEKELLDPLANMADLTLDTTHMSVHELRSMIRLRVADRPNGEMSILFESFGFKHGIPTDADYVFDVRHLPNPYWSEDLRKLTGLDSEVQLFLNSYDVVGEMRKSISDFLTRWTDRLIEANRSYMTIAIGCTGGQHRSVYLAEQLATEYRMKYPNVQVRHRELARAANLPTP</sequence>
<evidence type="ECO:0000256" key="3">
    <source>
        <dbReference type="ARBA" id="ARBA00023134"/>
    </source>
</evidence>